<dbReference type="InterPro" id="IPR013785">
    <property type="entry name" value="Aldolase_TIM"/>
</dbReference>
<dbReference type="PROSITE" id="PS00167">
    <property type="entry name" value="TRP_SYNTHASE_ALPHA"/>
    <property type="match status" value="1"/>
</dbReference>
<evidence type="ECO:0000256" key="3">
    <source>
        <dbReference type="ARBA" id="ARBA00011270"/>
    </source>
</evidence>
<evidence type="ECO:0000256" key="9">
    <source>
        <dbReference type="HAMAP-Rule" id="MF_00131"/>
    </source>
</evidence>
<dbReference type="HAMAP" id="MF_00131">
    <property type="entry name" value="Trp_synth_alpha"/>
    <property type="match status" value="1"/>
</dbReference>
<comment type="function">
    <text evidence="1 9">The alpha subunit is responsible for the aldol cleavage of indoleglycerol phosphate to indole and glyceraldehyde 3-phosphate.</text>
</comment>
<sequence>MNRIDERLYSLQKTGQKALITFITAGDPDPETTGELVVAMERAGADIVELGIPYSDPLADGPVIQRASARALKAGIKITSVMDIVKSIRKTSDIPLVYLVYYNSVFRYGPERFIKEARDAGVDGLIIPDLPVEERREMADIVSSHGMHLIPLVAPTSHERIKNIVEGAGGFVYCISTKGVTGVREEIETDIKAYMEEVSRYTALPRALGFGISGPEMAKRFRDYCEGVIVGSAIVRLIEQGKDRRRMLSNVCEFVSLIKEVL</sequence>
<dbReference type="EMBL" id="CP033169">
    <property type="protein sequence ID" value="AYO32041.1"/>
    <property type="molecule type" value="Genomic_DNA"/>
</dbReference>
<accession>A0A3G2R993</accession>
<evidence type="ECO:0000256" key="7">
    <source>
        <dbReference type="ARBA" id="ARBA00023239"/>
    </source>
</evidence>
<evidence type="ECO:0000256" key="2">
    <source>
        <dbReference type="ARBA" id="ARBA00004733"/>
    </source>
</evidence>
<comment type="similarity">
    <text evidence="9 10">Belongs to the TrpA family.</text>
</comment>
<dbReference type="CDD" id="cd04724">
    <property type="entry name" value="Tryptophan_synthase_alpha"/>
    <property type="match status" value="1"/>
</dbReference>
<evidence type="ECO:0000256" key="8">
    <source>
        <dbReference type="ARBA" id="ARBA00049047"/>
    </source>
</evidence>
<dbReference type="SUPFAM" id="SSF51366">
    <property type="entry name" value="Ribulose-phoshate binding barrel"/>
    <property type="match status" value="1"/>
</dbReference>
<dbReference type="InterPro" id="IPR011060">
    <property type="entry name" value="RibuloseP-bd_barrel"/>
</dbReference>
<keyword evidence="5 9" id="KW-0822">Tryptophan biosynthesis</keyword>
<gene>
    <name evidence="9" type="primary">trpA</name>
    <name evidence="11" type="ORF">D2962_16825</name>
</gene>
<organism evidence="11 12">
    <name type="scientific">Biomaibacter acetigenes</name>
    <dbReference type="NCBI Taxonomy" id="2316383"/>
    <lineage>
        <taxon>Bacteria</taxon>
        <taxon>Bacillati</taxon>
        <taxon>Bacillota</taxon>
        <taxon>Clostridia</taxon>
        <taxon>Thermosediminibacterales</taxon>
        <taxon>Tepidanaerobacteraceae</taxon>
        <taxon>Biomaibacter</taxon>
    </lineage>
</organism>
<dbReference type="UniPathway" id="UPA00035">
    <property type="reaction ID" value="UER00044"/>
</dbReference>
<dbReference type="Gene3D" id="3.20.20.70">
    <property type="entry name" value="Aldolase class I"/>
    <property type="match status" value="1"/>
</dbReference>
<comment type="subunit">
    <text evidence="3 9">Tetramer of two alpha and two beta chains.</text>
</comment>
<dbReference type="GO" id="GO:0005829">
    <property type="term" value="C:cytosol"/>
    <property type="evidence" value="ECO:0007669"/>
    <property type="project" value="TreeGrafter"/>
</dbReference>
<evidence type="ECO:0000313" key="11">
    <source>
        <dbReference type="EMBL" id="AYO32041.1"/>
    </source>
</evidence>
<dbReference type="RefSeq" id="WP_122015650.1">
    <property type="nucleotide sequence ID" value="NZ_CP033169.1"/>
</dbReference>
<dbReference type="EC" id="4.2.1.20" evidence="9"/>
<dbReference type="NCBIfam" id="TIGR00262">
    <property type="entry name" value="trpA"/>
    <property type="match status" value="1"/>
</dbReference>
<evidence type="ECO:0000256" key="6">
    <source>
        <dbReference type="ARBA" id="ARBA00023141"/>
    </source>
</evidence>
<keyword evidence="6 9" id="KW-0057">Aromatic amino acid biosynthesis</keyword>
<name>A0A3G2R993_9FIRM</name>
<keyword evidence="7 9" id="KW-0456">Lyase</keyword>
<comment type="catalytic activity">
    <reaction evidence="8 9">
        <text>(1S,2R)-1-C-(indol-3-yl)glycerol 3-phosphate + L-serine = D-glyceraldehyde 3-phosphate + L-tryptophan + H2O</text>
        <dbReference type="Rhea" id="RHEA:10532"/>
        <dbReference type="ChEBI" id="CHEBI:15377"/>
        <dbReference type="ChEBI" id="CHEBI:33384"/>
        <dbReference type="ChEBI" id="CHEBI:57912"/>
        <dbReference type="ChEBI" id="CHEBI:58866"/>
        <dbReference type="ChEBI" id="CHEBI:59776"/>
        <dbReference type="EC" id="4.2.1.20"/>
    </reaction>
</comment>
<dbReference type="FunFam" id="3.20.20.70:FF:000037">
    <property type="entry name" value="Tryptophan synthase alpha chain"/>
    <property type="match status" value="1"/>
</dbReference>
<dbReference type="Proteomes" id="UP000280960">
    <property type="component" value="Chromosome"/>
</dbReference>
<protein>
    <recommendedName>
        <fullName evidence="9">Tryptophan synthase alpha chain</fullName>
        <ecNumber evidence="9">4.2.1.20</ecNumber>
    </recommendedName>
</protein>
<evidence type="ECO:0000256" key="10">
    <source>
        <dbReference type="RuleBase" id="RU003662"/>
    </source>
</evidence>
<evidence type="ECO:0000256" key="5">
    <source>
        <dbReference type="ARBA" id="ARBA00022822"/>
    </source>
</evidence>
<dbReference type="InterPro" id="IPR018204">
    <property type="entry name" value="Trp_synthase_alpha_AS"/>
</dbReference>
<keyword evidence="12" id="KW-1185">Reference proteome</keyword>
<feature type="active site" description="Proton acceptor" evidence="9">
    <location>
        <position position="49"/>
    </location>
</feature>
<dbReference type="AlphaFoldDB" id="A0A3G2R993"/>
<comment type="pathway">
    <text evidence="2 9">Amino-acid biosynthesis; L-tryptophan biosynthesis; L-tryptophan from chorismate: step 5/5.</text>
</comment>
<keyword evidence="4 9" id="KW-0028">Amino-acid biosynthesis</keyword>
<evidence type="ECO:0000256" key="1">
    <source>
        <dbReference type="ARBA" id="ARBA00003365"/>
    </source>
</evidence>
<dbReference type="Pfam" id="PF00290">
    <property type="entry name" value="Trp_syntA"/>
    <property type="match status" value="1"/>
</dbReference>
<dbReference type="InterPro" id="IPR002028">
    <property type="entry name" value="Trp_synthase_suA"/>
</dbReference>
<dbReference type="KEGG" id="bacg:D2962_16825"/>
<dbReference type="GO" id="GO:0004834">
    <property type="term" value="F:tryptophan synthase activity"/>
    <property type="evidence" value="ECO:0007669"/>
    <property type="project" value="UniProtKB-UniRule"/>
</dbReference>
<dbReference type="PANTHER" id="PTHR43406:SF1">
    <property type="entry name" value="TRYPTOPHAN SYNTHASE ALPHA CHAIN, CHLOROPLASTIC"/>
    <property type="match status" value="1"/>
</dbReference>
<evidence type="ECO:0000313" key="12">
    <source>
        <dbReference type="Proteomes" id="UP000280960"/>
    </source>
</evidence>
<proteinExistence type="inferred from homology"/>
<feature type="active site" description="Proton acceptor" evidence="9">
    <location>
        <position position="60"/>
    </location>
</feature>
<reference evidence="11 12" key="1">
    <citation type="submission" date="2018-10" db="EMBL/GenBank/DDBJ databases">
        <authorList>
            <person name="Zhang X."/>
        </authorList>
    </citation>
    <scope>NUCLEOTIDE SEQUENCE [LARGE SCALE GENOMIC DNA]</scope>
    <source>
        <strain evidence="11 12">SK-G1</strain>
    </source>
</reference>
<evidence type="ECO:0000256" key="4">
    <source>
        <dbReference type="ARBA" id="ARBA00022605"/>
    </source>
</evidence>
<dbReference type="PANTHER" id="PTHR43406">
    <property type="entry name" value="TRYPTOPHAN SYNTHASE, ALPHA CHAIN"/>
    <property type="match status" value="1"/>
</dbReference>